<organism evidence="4 5">
    <name type="scientific">Oncorhynchus kisutch</name>
    <name type="common">Coho salmon</name>
    <name type="synonym">Salmo kisutch</name>
    <dbReference type="NCBI Taxonomy" id="8019"/>
    <lineage>
        <taxon>Eukaryota</taxon>
        <taxon>Metazoa</taxon>
        <taxon>Chordata</taxon>
        <taxon>Craniata</taxon>
        <taxon>Vertebrata</taxon>
        <taxon>Euteleostomi</taxon>
        <taxon>Actinopterygii</taxon>
        <taxon>Neopterygii</taxon>
        <taxon>Teleostei</taxon>
        <taxon>Protacanthopterygii</taxon>
        <taxon>Salmoniformes</taxon>
        <taxon>Salmonidae</taxon>
        <taxon>Salmoninae</taxon>
        <taxon>Oncorhynchus</taxon>
    </lineage>
</organism>
<dbReference type="SUPFAM" id="SSF57889">
    <property type="entry name" value="Cysteine-rich domain"/>
    <property type="match status" value="1"/>
</dbReference>
<dbReference type="InterPro" id="IPR051632">
    <property type="entry name" value="Rho_GEF"/>
</dbReference>
<dbReference type="GO" id="GO:0071875">
    <property type="term" value="P:adrenergic receptor signaling pathway"/>
    <property type="evidence" value="ECO:0007669"/>
    <property type="project" value="TreeGrafter"/>
</dbReference>
<evidence type="ECO:0000256" key="2">
    <source>
        <dbReference type="ARBA" id="ARBA00022833"/>
    </source>
</evidence>
<dbReference type="GO" id="GO:0046872">
    <property type="term" value="F:metal ion binding"/>
    <property type="evidence" value="ECO:0007669"/>
    <property type="project" value="UniProtKB-KW"/>
</dbReference>
<name>A0A8C7JXU7_ONCKI</name>
<dbReference type="GO" id="GO:0035023">
    <property type="term" value="P:regulation of Rho protein signal transduction"/>
    <property type="evidence" value="ECO:0007669"/>
    <property type="project" value="TreeGrafter"/>
</dbReference>
<dbReference type="PANTHER" id="PTHR13944:SF18">
    <property type="entry name" value="A-KINASE ANCHOR PROTEIN 13"/>
    <property type="match status" value="1"/>
</dbReference>
<dbReference type="GO" id="GO:0005078">
    <property type="term" value="F:MAP-kinase scaffold activity"/>
    <property type="evidence" value="ECO:0007669"/>
    <property type="project" value="TreeGrafter"/>
</dbReference>
<dbReference type="PROSITE" id="PS00479">
    <property type="entry name" value="ZF_DAG_PE_1"/>
    <property type="match status" value="1"/>
</dbReference>
<keyword evidence="2" id="KW-0862">Zinc</keyword>
<evidence type="ECO:0000313" key="4">
    <source>
        <dbReference type="Ensembl" id="ENSOKIP00005092687.1"/>
    </source>
</evidence>
<accession>A0A8C7JXU7</accession>
<evidence type="ECO:0000259" key="3">
    <source>
        <dbReference type="PROSITE" id="PS50081"/>
    </source>
</evidence>
<dbReference type="AlphaFoldDB" id="A0A8C7JXU7"/>
<dbReference type="GeneTree" id="ENSGT00940000154146"/>
<evidence type="ECO:0000313" key="5">
    <source>
        <dbReference type="Proteomes" id="UP000694557"/>
    </source>
</evidence>
<dbReference type="PROSITE" id="PS50081">
    <property type="entry name" value="ZF_DAG_PE_2"/>
    <property type="match status" value="1"/>
</dbReference>
<protein>
    <recommendedName>
        <fullName evidence="3">Phorbol-ester/DAG-type domain-containing protein</fullName>
    </recommendedName>
</protein>
<reference evidence="4" key="2">
    <citation type="submission" date="2025-09" db="UniProtKB">
        <authorList>
            <consortium name="Ensembl"/>
        </authorList>
    </citation>
    <scope>IDENTIFICATION</scope>
</reference>
<dbReference type="Ensembl" id="ENSOKIT00005099021.1">
    <property type="protein sequence ID" value="ENSOKIP00005092687.1"/>
    <property type="gene ID" value="ENSOKIG00005040392.1"/>
</dbReference>
<proteinExistence type="predicted"/>
<dbReference type="Proteomes" id="UP000694557">
    <property type="component" value="Unassembled WGS sequence"/>
</dbReference>
<dbReference type="InterPro" id="IPR002219">
    <property type="entry name" value="PKC_DAG/PE"/>
</dbReference>
<dbReference type="GO" id="GO:0016020">
    <property type="term" value="C:membrane"/>
    <property type="evidence" value="ECO:0007669"/>
    <property type="project" value="TreeGrafter"/>
</dbReference>
<sequence length="107" mass="12178">VTIQSNRSWSVEIICGLYKGLEKDGEKSRDKDERREAKARERCMLNGHHFSMVSSQTQSSSCHQCSKTINTKDAFLCTNCNSHVHKSCRESLPVCAKVKMKVRKNCI</sequence>
<dbReference type="InterPro" id="IPR046349">
    <property type="entry name" value="C1-like_sf"/>
</dbReference>
<keyword evidence="1" id="KW-0479">Metal-binding</keyword>
<dbReference type="GO" id="GO:0043123">
    <property type="term" value="P:positive regulation of canonical NF-kappaB signal transduction"/>
    <property type="evidence" value="ECO:0007669"/>
    <property type="project" value="TreeGrafter"/>
</dbReference>
<dbReference type="SMART" id="SM00109">
    <property type="entry name" value="C1"/>
    <property type="match status" value="1"/>
</dbReference>
<evidence type="ECO:0000256" key="1">
    <source>
        <dbReference type="ARBA" id="ARBA00022723"/>
    </source>
</evidence>
<reference evidence="4" key="1">
    <citation type="submission" date="2025-08" db="UniProtKB">
        <authorList>
            <consortium name="Ensembl"/>
        </authorList>
    </citation>
    <scope>IDENTIFICATION</scope>
</reference>
<dbReference type="GO" id="GO:0015629">
    <property type="term" value="C:actin cytoskeleton"/>
    <property type="evidence" value="ECO:0007669"/>
    <property type="project" value="TreeGrafter"/>
</dbReference>
<keyword evidence="5" id="KW-1185">Reference proteome</keyword>
<dbReference type="Gene3D" id="3.30.60.20">
    <property type="match status" value="1"/>
</dbReference>
<feature type="domain" description="Phorbol-ester/DAG-type" evidence="3">
    <location>
        <begin position="47"/>
        <end position="95"/>
    </location>
</feature>
<dbReference type="PANTHER" id="PTHR13944">
    <property type="entry name" value="AGAP007712-PA"/>
    <property type="match status" value="1"/>
</dbReference>